<sequence length="100" mass="10669">MQAAGKLTPAEWAAGRRRLVFASLCLPAAHPDHLPSPMPLPHLLSVPLCKDETPVDGHISPLLAFPWCARITCHLTLLPAAWTGDQQPSAMQAAAADGHH</sequence>
<proteinExistence type="predicted"/>
<reference evidence="1" key="2">
    <citation type="submission" date="2017-11" db="EMBL/GenBank/DDBJ databases">
        <title>Coralsnake Venomics: Analyses of Venom Gland Transcriptomes and Proteomes of Six Brazilian Taxa.</title>
        <authorList>
            <person name="Aird S.D."/>
            <person name="Jorge da Silva N."/>
            <person name="Qiu L."/>
            <person name="Villar-Briones A."/>
            <person name="Aparecida-Saddi V."/>
            <person name="Campos-Telles M.P."/>
            <person name="Grau M."/>
            <person name="Mikheyev A.S."/>
        </authorList>
    </citation>
    <scope>NUCLEOTIDE SEQUENCE</scope>
    <source>
        <tissue evidence="1">Venom_gland</tissue>
    </source>
</reference>
<protein>
    <submittedName>
        <fullName evidence="1">Uncharacterized protein</fullName>
    </submittedName>
</protein>
<organism evidence="1">
    <name type="scientific">Micrurus paraensis</name>
    <dbReference type="NCBI Taxonomy" id="1970185"/>
    <lineage>
        <taxon>Eukaryota</taxon>
        <taxon>Metazoa</taxon>
        <taxon>Chordata</taxon>
        <taxon>Craniata</taxon>
        <taxon>Vertebrata</taxon>
        <taxon>Euteleostomi</taxon>
        <taxon>Lepidosauria</taxon>
        <taxon>Squamata</taxon>
        <taxon>Bifurcata</taxon>
        <taxon>Unidentata</taxon>
        <taxon>Episquamata</taxon>
        <taxon>Toxicofera</taxon>
        <taxon>Serpentes</taxon>
        <taxon>Colubroidea</taxon>
        <taxon>Elapidae</taxon>
        <taxon>Elapinae</taxon>
        <taxon>Micrurus</taxon>
    </lineage>
</organism>
<evidence type="ECO:0000313" key="1">
    <source>
        <dbReference type="EMBL" id="LAB06004.1"/>
    </source>
</evidence>
<dbReference type="EMBL" id="IACL01053811">
    <property type="protein sequence ID" value="LAB06004.1"/>
    <property type="molecule type" value="Transcribed_RNA"/>
</dbReference>
<accession>A0A2D4KBH2</accession>
<reference evidence="1" key="1">
    <citation type="submission" date="2017-07" db="EMBL/GenBank/DDBJ databases">
        <authorList>
            <person name="Mikheyev A."/>
            <person name="Grau M."/>
        </authorList>
    </citation>
    <scope>NUCLEOTIDE SEQUENCE</scope>
    <source>
        <tissue evidence="1">Venom_gland</tissue>
    </source>
</reference>
<name>A0A2D4KBH2_9SAUR</name>
<dbReference type="AlphaFoldDB" id="A0A2D4KBH2"/>